<evidence type="ECO:0000256" key="6">
    <source>
        <dbReference type="SAM" id="SignalP"/>
    </source>
</evidence>
<organism evidence="7 8">
    <name type="scientific">Salmo salar</name>
    <name type="common">Atlantic salmon</name>
    <dbReference type="NCBI Taxonomy" id="8030"/>
    <lineage>
        <taxon>Eukaryota</taxon>
        <taxon>Metazoa</taxon>
        <taxon>Chordata</taxon>
        <taxon>Craniata</taxon>
        <taxon>Vertebrata</taxon>
        <taxon>Euteleostomi</taxon>
        <taxon>Actinopterygii</taxon>
        <taxon>Neopterygii</taxon>
        <taxon>Teleostei</taxon>
        <taxon>Protacanthopterygii</taxon>
        <taxon>Salmoniformes</taxon>
        <taxon>Salmonidae</taxon>
        <taxon>Salmoninae</taxon>
        <taxon>Salmo</taxon>
    </lineage>
</organism>
<keyword evidence="4" id="KW-0325">Glycoprotein</keyword>
<dbReference type="Proteomes" id="UP001652741">
    <property type="component" value="Chromosome ssa01"/>
</dbReference>
<gene>
    <name evidence="8 9" type="primary">LOC106593413</name>
</gene>
<name>A0A1S3QJK9_SALSA</name>
<reference evidence="8" key="1">
    <citation type="submission" date="2025-04" db="UniProtKB">
        <authorList>
            <consortium name="RefSeq"/>
        </authorList>
    </citation>
    <scope>IDENTIFICATION</scope>
    <source>
        <tissue evidence="8">Muscle</tissue>
    </source>
</reference>
<evidence type="ECO:0000256" key="2">
    <source>
        <dbReference type="ARBA" id="ARBA00022729"/>
    </source>
</evidence>
<evidence type="ECO:0000256" key="1">
    <source>
        <dbReference type="ARBA" id="ARBA00004370"/>
    </source>
</evidence>
<dbReference type="AlphaFoldDB" id="A0A1S3QJK9"/>
<accession>A0A1S3QJK9</accession>
<evidence type="ECO:0000313" key="8">
    <source>
        <dbReference type="RefSeq" id="XP_014040223.1"/>
    </source>
</evidence>
<evidence type="ECO:0000313" key="7">
    <source>
        <dbReference type="Proteomes" id="UP001652741"/>
    </source>
</evidence>
<keyword evidence="7" id="KW-1185">Reference proteome</keyword>
<protein>
    <submittedName>
        <fullName evidence="8 9">Uncharacterized protein LOC106593413</fullName>
    </submittedName>
</protein>
<evidence type="ECO:0000256" key="4">
    <source>
        <dbReference type="ARBA" id="ARBA00023180"/>
    </source>
</evidence>
<feature type="chain" id="PRO_5010380442" evidence="6">
    <location>
        <begin position="18"/>
        <end position="301"/>
    </location>
</feature>
<dbReference type="GO" id="GO:0016020">
    <property type="term" value="C:membrane"/>
    <property type="evidence" value="ECO:0007669"/>
    <property type="project" value="UniProtKB-SubCell"/>
</dbReference>
<comment type="subcellular location">
    <subcellularLocation>
        <location evidence="1">Membrane</location>
    </subcellularLocation>
</comment>
<keyword evidence="2 6" id="KW-0732">Signal</keyword>
<dbReference type="Gene3D" id="2.60.40.10">
    <property type="entry name" value="Immunoglobulins"/>
    <property type="match status" value="1"/>
</dbReference>
<sequence length="301" mass="32971">MKTLFLLHICWLEIITGIRVEPSVDQYGLKGGSICLAVAEPEILKGLKWKTGSDIIVDAKEISPKYKEKVDYNSVNHSLCIKNMLNTDSRIYIGSAINQRDWTYSSTTYRLKVLDHVPKPVMDVTSLFNTSVGLCDVTVNCSGKDGWMLSVCGWGQCTLSQQLLSLSGVNIIISNGNGTIQCTSSNHVSTLTISQHVEDICIDEKDAKASALSVRTIVANIVRSVIVCVGLAVTIMAIIKVKRWISSKEDDSTQEVIVEVADTTVNDSAEVRPEPLGPPEGIRLKGEPCRVAFHNNELGMF</sequence>
<keyword evidence="5" id="KW-1133">Transmembrane helix</keyword>
<keyword evidence="5" id="KW-0812">Transmembrane</keyword>
<dbReference type="RefSeq" id="XP_014040223.1">
    <property type="nucleotide sequence ID" value="XM_014184748.1"/>
</dbReference>
<dbReference type="PANTHER" id="PTHR12080:SF48">
    <property type="entry name" value="IMMUNOGLOBULIN SUBTYPE DOMAIN-CONTAINING PROTEIN"/>
    <property type="match status" value="1"/>
</dbReference>
<dbReference type="InterPro" id="IPR013783">
    <property type="entry name" value="Ig-like_fold"/>
</dbReference>
<evidence type="ECO:0000256" key="3">
    <source>
        <dbReference type="ARBA" id="ARBA00023136"/>
    </source>
</evidence>
<dbReference type="InterPro" id="IPR015631">
    <property type="entry name" value="CD2/SLAM_rcpt"/>
</dbReference>
<proteinExistence type="predicted"/>
<feature type="signal peptide" evidence="6">
    <location>
        <begin position="1"/>
        <end position="17"/>
    </location>
</feature>
<evidence type="ECO:0000313" key="9">
    <source>
        <dbReference type="RefSeq" id="XP_045570219.1"/>
    </source>
</evidence>
<evidence type="ECO:0000256" key="5">
    <source>
        <dbReference type="SAM" id="Phobius"/>
    </source>
</evidence>
<dbReference type="RefSeq" id="XP_045570219.1">
    <property type="nucleotide sequence ID" value="XM_045714263.1"/>
</dbReference>
<dbReference type="PANTHER" id="PTHR12080">
    <property type="entry name" value="SIGNALING LYMPHOCYTIC ACTIVATION MOLECULE"/>
    <property type="match status" value="1"/>
</dbReference>
<dbReference type="KEGG" id="sasa:106593413"/>
<dbReference type="GeneID" id="106593413"/>
<keyword evidence="3 5" id="KW-0472">Membrane</keyword>
<feature type="transmembrane region" description="Helical" evidence="5">
    <location>
        <begin position="217"/>
        <end position="239"/>
    </location>
</feature>